<feature type="chain" id="PRO_5043969427" evidence="1">
    <location>
        <begin position="26"/>
        <end position="141"/>
    </location>
</feature>
<sequence length="141" mass="15663">MKKILFAALALTMLATVCLSQAAFAENFVEVDRTERNIAYLDTDSIKDNGGYLTAVTKIILRTPEERAKFKERSGLDAHYVLMTFAYNKAAREDQLLKAEVVYGYETAGNESNEFSAQGWRAVPENTIGAVIYDKIIGAVK</sequence>
<gene>
    <name evidence="2" type="ORF">NE630_10545</name>
</gene>
<comment type="caution">
    <text evidence="2">The sequence shown here is derived from an EMBL/GenBank/DDBJ whole genome shotgun (WGS) entry which is preliminary data.</text>
</comment>
<evidence type="ECO:0000256" key="1">
    <source>
        <dbReference type="SAM" id="SignalP"/>
    </source>
</evidence>
<dbReference type="GeneID" id="95754997"/>
<evidence type="ECO:0000313" key="2">
    <source>
        <dbReference type="EMBL" id="MCQ4814868.1"/>
    </source>
</evidence>
<dbReference type="EMBL" id="JANFYT010000022">
    <property type="protein sequence ID" value="MCQ4814868.1"/>
    <property type="molecule type" value="Genomic_DNA"/>
</dbReference>
<dbReference type="AlphaFoldDB" id="A0AAW5K7X8"/>
<evidence type="ECO:0000313" key="3">
    <source>
        <dbReference type="Proteomes" id="UP001205919"/>
    </source>
</evidence>
<reference evidence="2 3" key="1">
    <citation type="submission" date="2022-06" db="EMBL/GenBank/DDBJ databases">
        <title>Isolation of gut microbiota from human fecal samples.</title>
        <authorList>
            <person name="Pamer E.G."/>
            <person name="Barat B."/>
            <person name="Waligurski E."/>
            <person name="Medina S."/>
            <person name="Paddock L."/>
            <person name="Mostad J."/>
        </authorList>
    </citation>
    <scope>NUCLEOTIDE SEQUENCE [LARGE SCALE GENOMIC DNA]</scope>
    <source>
        <strain evidence="2 3">DFI.9.90</strain>
    </source>
</reference>
<proteinExistence type="predicted"/>
<name>A0AAW5K7X8_9BACT</name>
<organism evidence="2 3">
    <name type="scientific">Cloacibacillus evryensis</name>
    <dbReference type="NCBI Taxonomy" id="508460"/>
    <lineage>
        <taxon>Bacteria</taxon>
        <taxon>Thermotogati</taxon>
        <taxon>Synergistota</taxon>
        <taxon>Synergistia</taxon>
        <taxon>Synergistales</taxon>
        <taxon>Synergistaceae</taxon>
        <taxon>Cloacibacillus</taxon>
    </lineage>
</organism>
<keyword evidence="1" id="KW-0732">Signal</keyword>
<dbReference type="Proteomes" id="UP001205919">
    <property type="component" value="Unassembled WGS sequence"/>
</dbReference>
<dbReference type="RefSeq" id="WP_008709197.1">
    <property type="nucleotide sequence ID" value="NZ_CABKQM010000003.1"/>
</dbReference>
<accession>A0AAW5K7X8</accession>
<protein>
    <submittedName>
        <fullName evidence="2">Uncharacterized protein</fullName>
    </submittedName>
</protein>
<keyword evidence="3" id="KW-1185">Reference proteome</keyword>
<feature type="signal peptide" evidence="1">
    <location>
        <begin position="1"/>
        <end position="25"/>
    </location>
</feature>